<reference evidence="5 7" key="1">
    <citation type="journal article" date="2010" name="BMC Genomics">
        <title>Combination of measures distinguishes pre-miRNAs from other stem-loops in the genome of the newly sequenced Anopheles darlingi.</title>
        <authorList>
            <person name="Mendes N.D."/>
            <person name="Freitas A.T."/>
            <person name="Vasconcelos A.T."/>
            <person name="Sagot M.F."/>
        </authorList>
    </citation>
    <scope>NUCLEOTIDE SEQUENCE</scope>
</reference>
<dbReference type="InterPro" id="IPR054090">
    <property type="entry name" value="Cep192_Spd-2-like_dom"/>
</dbReference>
<feature type="region of interest" description="Disordered" evidence="1">
    <location>
        <begin position="408"/>
        <end position="472"/>
    </location>
</feature>
<reference evidence="6" key="4">
    <citation type="submission" date="2015-06" db="UniProtKB">
        <authorList>
            <consortium name="EnsemblMetazoa"/>
        </authorList>
    </citation>
    <scope>IDENTIFICATION</scope>
</reference>
<evidence type="ECO:0000313" key="7">
    <source>
        <dbReference type="Proteomes" id="UP000000673"/>
    </source>
</evidence>
<evidence type="ECO:0000259" key="3">
    <source>
        <dbReference type="Pfam" id="PF22074"/>
    </source>
</evidence>
<feature type="compositionally biased region" description="Polar residues" evidence="1">
    <location>
        <begin position="461"/>
        <end position="472"/>
    </location>
</feature>
<dbReference type="InterPro" id="IPR054092">
    <property type="entry name" value="Cep192-like_D6"/>
</dbReference>
<evidence type="ECO:0000313" key="5">
    <source>
        <dbReference type="EMBL" id="ETN57971.1"/>
    </source>
</evidence>
<reference evidence="5" key="2">
    <citation type="submission" date="2010-05" db="EMBL/GenBank/DDBJ databases">
        <authorList>
            <person name="Almeida L.G."/>
            <person name="Nicolas M.F."/>
            <person name="Souza R.C."/>
            <person name="Vasconcelos A.T.R."/>
        </authorList>
    </citation>
    <scope>NUCLEOTIDE SEQUENCE</scope>
</reference>
<accession>W5J2K1</accession>
<dbReference type="HOGENOM" id="CLU_008758_0_0_1"/>
<dbReference type="OMA" id="NSTDFRH"/>
<proteinExistence type="predicted"/>
<keyword evidence="7" id="KW-1185">Reference proteome</keyword>
<feature type="region of interest" description="Disordered" evidence="1">
    <location>
        <begin position="352"/>
        <end position="381"/>
    </location>
</feature>
<feature type="domain" description="Cep192-like" evidence="3">
    <location>
        <begin position="870"/>
        <end position="1017"/>
    </location>
</feature>
<feature type="compositionally biased region" description="Low complexity" evidence="1">
    <location>
        <begin position="48"/>
        <end position="60"/>
    </location>
</feature>
<feature type="compositionally biased region" description="Polar residues" evidence="1">
    <location>
        <begin position="61"/>
        <end position="70"/>
    </location>
</feature>
<gene>
    <name evidence="5" type="ORF">AND_010463</name>
</gene>
<dbReference type="InterPro" id="IPR013783">
    <property type="entry name" value="Ig-like_fold"/>
</dbReference>
<feature type="domain" description="Cep192-like" evidence="4">
    <location>
        <begin position="1114"/>
        <end position="1212"/>
    </location>
</feature>
<name>W5J2K1_ANODA</name>
<dbReference type="Pfam" id="PF22073">
    <property type="entry name" value="Cep192_D4"/>
    <property type="match status" value="1"/>
</dbReference>
<dbReference type="eggNOG" id="ENOG502RT76">
    <property type="taxonomic scope" value="Eukaryota"/>
</dbReference>
<organism evidence="5">
    <name type="scientific">Anopheles darlingi</name>
    <name type="common">Mosquito</name>
    <dbReference type="NCBI Taxonomy" id="43151"/>
    <lineage>
        <taxon>Eukaryota</taxon>
        <taxon>Metazoa</taxon>
        <taxon>Ecdysozoa</taxon>
        <taxon>Arthropoda</taxon>
        <taxon>Hexapoda</taxon>
        <taxon>Insecta</taxon>
        <taxon>Pterygota</taxon>
        <taxon>Neoptera</taxon>
        <taxon>Endopterygota</taxon>
        <taxon>Diptera</taxon>
        <taxon>Nematocera</taxon>
        <taxon>Culicoidea</taxon>
        <taxon>Culicidae</taxon>
        <taxon>Anophelinae</taxon>
        <taxon>Anopheles</taxon>
    </lineage>
</organism>
<reference evidence="5" key="3">
    <citation type="journal article" date="2013" name="Nucleic Acids Res.">
        <title>The genome of Anopheles darlingi, the main neotropical malaria vector.</title>
        <authorList>
            <person name="Marinotti O."/>
            <person name="Cerqueira G.C."/>
            <person name="de Almeida L.G."/>
            <person name="Ferro M.I."/>
            <person name="Loreto E.L."/>
            <person name="Zaha A."/>
            <person name="Teixeira S.M."/>
            <person name="Wespiser A.R."/>
            <person name="Almeida E Silva A."/>
            <person name="Schlindwein A.D."/>
            <person name="Pacheco A.C."/>
            <person name="Silva A.L."/>
            <person name="Graveley B.R."/>
            <person name="Walenz B.P."/>
            <person name="Lima Bde A."/>
            <person name="Ribeiro C.A."/>
            <person name="Nunes-Silva C.G."/>
            <person name="de Carvalho C.R."/>
            <person name="Soares C.M."/>
            <person name="de Menezes C.B."/>
            <person name="Matiolli C."/>
            <person name="Caffrey D."/>
            <person name="Araujo D.A."/>
            <person name="de Oliveira D.M."/>
            <person name="Golenbock D."/>
            <person name="Grisard E.C."/>
            <person name="Fantinatti-Garboggini F."/>
            <person name="de Carvalho F.M."/>
            <person name="Barcellos F.G."/>
            <person name="Prosdocimi F."/>
            <person name="May G."/>
            <person name="Azevedo Junior G.M."/>
            <person name="Guimaraes G.M."/>
            <person name="Goldman G.H."/>
            <person name="Padilha I.Q."/>
            <person name="Batista Jda S."/>
            <person name="Ferro J.A."/>
            <person name="Ribeiro J.M."/>
            <person name="Fietto J.L."/>
            <person name="Dabbas K.M."/>
            <person name="Cerdeira L."/>
            <person name="Agnez-Lima L.F."/>
            <person name="Brocchi M."/>
            <person name="de Carvalho M.O."/>
            <person name="Teixeira Mde M."/>
            <person name="Diniz Maia Mde M."/>
            <person name="Goldman M.H."/>
            <person name="Cruz Schneider M.P."/>
            <person name="Felipe M.S."/>
            <person name="Hungria M."/>
            <person name="Nicolas M.F."/>
            <person name="Pereira M."/>
            <person name="Montes M.A."/>
            <person name="Cantao M.E."/>
            <person name="Vincentz M."/>
            <person name="Rafael M.S."/>
            <person name="Silverman N."/>
            <person name="Stoco P.H."/>
            <person name="Souza R.C."/>
            <person name="Vicentini R."/>
            <person name="Gazzinelli R.T."/>
            <person name="Neves Rde O."/>
            <person name="Silva R."/>
            <person name="Astolfi-Filho S."/>
            <person name="Maciel T.E."/>
            <person name="Urmenyi T.P."/>
            <person name="Tadei W.P."/>
            <person name="Camargo E.P."/>
            <person name="de Vasconcelos A.T."/>
        </authorList>
    </citation>
    <scope>NUCLEOTIDE SEQUENCE</scope>
</reference>
<sequence length="1215" mass="133981">MDRATHVSNELKRQRLLAAQVLQKANEVSPHTTRHLKNQRSPDGRNSGGSYSDPSSSPSSFRQQQESINITELEEEKTIHLATTPKKCSFEPQEFAARSTLAEQQRQKQRQAAQSATGRPATGNVPDASKFLSAGIEEILAASFADNIRSMGRSLRDSITVGGPGGEGISTQEQIADLSLPRTADLSKYSTNSLSSLASGTNPGKDLWDISQPAFDGDWMKEKMDELSRMEEVSFRDGEKIQDQLLEDELEWEQEHAIIPEQNAKARAPISPIRGVKKPQAAERVDFSCFSGYLVPERDVSRRQSEGCKDTQNDSACSVGDYFKIMSDDLKNMVGGDRISPPRRTMHPLIDMTNDAIDSPKSPAKAKRSTYDKENKENSLSVSSLARAINAMDLDDSPHNLINKLKQVQRTKSEQISTATSRQPTAGAAGGGGSLKKFHSDQTVPPKPAPRMVKPMDSKMKSPNTSHQPLSDTMSISESMLESFADGPLLSSGKTSSPKGSDESFSMRYSSMPSTSSAAVTPAMNRLQQPLIDTYRVSTTTKLSEGHMDLPPVPRIRNTPKNCQKNIFHIQPATEDEMLQKSTMQEFDTEGQYIAKPNRKRRSCSATRQELQNGKRMVELAVPSGEVYRDHPRSRSPSNRAELNAVCGGGGGVGADDGEPMKLTLVQNAAGSSEYIPTPKSSQRTIRTIAEVDRKSFLAPEPRTMSRSPYSSPKADAAPKRVYDEIAEKYSIPAPTLSRAASQCSGSTEWTHRSDGTTLPLKATHSELSWGSTRLRRSENRSLQIKNTSNRKLTVKAVIVGPGFQLWGPEQSVGLFILQSQECRTITVEFCPTTIGPAVGALSFHPPNELHVRRVVSLFGYGGEASVKIEGIQKGPSGPFLELGNVRNLGRPLEKSFSLYNKGSLPAFARISIDRKGVDQTLLATAVYVYPQCTIIAPNSYAHIKVVFKPGRQEITKILQKQVDVLSITNLHILWGDEPTRHRIRRSIATAKMNALQDPKLKALSQICNKFGDEQELPGIEQFAEHLFNTMHELFLTFREYELVLTLDRALDDTLFDLSIADESGALFKTMCNPSEVGSSPNLPANTGRQISPAVDAAINGMDGVLGCKRDSGESWSVRPTSLVFRASSERTKQFVIKSNFYTPQYFELNCNYRQLFRLSPAEGHIRPGQEVLVNVSLQHIQPIDAGLLKQQPIFVAVYIENEKISIPIQIQYGK</sequence>
<dbReference type="STRING" id="43151.W5J2K1"/>
<dbReference type="VEuPathDB" id="VectorBase:ADAR2_004784"/>
<evidence type="ECO:0000256" key="1">
    <source>
        <dbReference type="SAM" id="MobiDB-lite"/>
    </source>
</evidence>
<dbReference type="InterPro" id="IPR008962">
    <property type="entry name" value="PapD-like_sf"/>
</dbReference>
<feature type="region of interest" description="Disordered" evidence="1">
    <location>
        <begin position="24"/>
        <end position="76"/>
    </location>
</feature>
<feature type="region of interest" description="Disordered" evidence="1">
    <location>
        <begin position="96"/>
        <end position="127"/>
    </location>
</feature>
<feature type="domain" description="Cep192/Spd-2-like" evidence="2">
    <location>
        <begin position="759"/>
        <end position="863"/>
    </location>
</feature>
<dbReference type="EnsemblMetazoa" id="ADAC010463-RA">
    <property type="protein sequence ID" value="ADAC010463-PA"/>
    <property type="gene ID" value="ADAC010463"/>
</dbReference>
<dbReference type="InterPro" id="IPR054091">
    <property type="entry name" value="Cep192-like_D5"/>
</dbReference>
<dbReference type="Proteomes" id="UP000000673">
    <property type="component" value="Unassembled WGS sequence"/>
</dbReference>
<feature type="compositionally biased region" description="Polar residues" evidence="1">
    <location>
        <begin position="408"/>
        <end position="424"/>
    </location>
</feature>
<dbReference type="Pfam" id="PF22074">
    <property type="entry name" value="Cep192_D5"/>
    <property type="match status" value="1"/>
</dbReference>
<evidence type="ECO:0000259" key="2">
    <source>
        <dbReference type="Pfam" id="PF22073"/>
    </source>
</evidence>
<dbReference type="Gene3D" id="2.60.40.10">
    <property type="entry name" value="Immunoglobulins"/>
    <property type="match status" value="1"/>
</dbReference>
<feature type="compositionally biased region" description="Low complexity" evidence="1">
    <location>
        <begin position="504"/>
        <end position="517"/>
    </location>
</feature>
<dbReference type="EMBL" id="ADMH02002184">
    <property type="protein sequence ID" value="ETN57971.1"/>
    <property type="molecule type" value="Genomic_DNA"/>
</dbReference>
<evidence type="ECO:0000259" key="4">
    <source>
        <dbReference type="Pfam" id="PF22076"/>
    </source>
</evidence>
<dbReference type="Pfam" id="PF22076">
    <property type="entry name" value="Cep192_D6"/>
    <property type="match status" value="1"/>
</dbReference>
<dbReference type="SUPFAM" id="SSF49354">
    <property type="entry name" value="PapD-like"/>
    <property type="match status" value="1"/>
</dbReference>
<feature type="region of interest" description="Disordered" evidence="1">
    <location>
        <begin position="486"/>
        <end position="517"/>
    </location>
</feature>
<dbReference type="AlphaFoldDB" id="W5J2K1"/>
<dbReference type="FunCoup" id="W5J2K1">
    <property type="interactions" value="33"/>
</dbReference>
<dbReference type="VEuPathDB" id="VectorBase:ADAC010463"/>
<protein>
    <submittedName>
        <fullName evidence="5 6">Uncharacterized protein</fullName>
    </submittedName>
</protein>
<evidence type="ECO:0000313" key="6">
    <source>
        <dbReference type="EnsemblMetazoa" id="ADAC010463-PA"/>
    </source>
</evidence>